<name>A0AA96ZUZ0_9EURY</name>
<dbReference type="GeneID" id="89230817"/>
<dbReference type="Pfam" id="PF09851">
    <property type="entry name" value="SHOCT"/>
    <property type="match status" value="1"/>
</dbReference>
<dbReference type="EMBL" id="CP131060">
    <property type="protein sequence ID" value="WNY26149.1"/>
    <property type="molecule type" value="Genomic_DNA"/>
</dbReference>
<evidence type="ECO:0000259" key="1">
    <source>
        <dbReference type="Pfam" id="PF09851"/>
    </source>
</evidence>
<proteinExistence type="predicted"/>
<organism evidence="2 3">
    <name type="scientific">Methanolapillus millepedarum</name>
    <dbReference type="NCBI Taxonomy" id="3028296"/>
    <lineage>
        <taxon>Archaea</taxon>
        <taxon>Methanobacteriati</taxon>
        <taxon>Methanobacteriota</taxon>
        <taxon>Stenosarchaea group</taxon>
        <taxon>Methanomicrobia</taxon>
        <taxon>Methanosarcinales</taxon>
        <taxon>Methanosarcinaceae</taxon>
        <taxon>Methanolapillus</taxon>
    </lineage>
</organism>
<evidence type="ECO:0000313" key="2">
    <source>
        <dbReference type="EMBL" id="WNY26149.1"/>
    </source>
</evidence>
<reference evidence="2 3" key="1">
    <citation type="submission" date="2023-07" db="EMBL/GenBank/DDBJ databases">
        <title>Closed genoem sequence of Methanosarcinaceae archaeon Ac7.</title>
        <authorList>
            <person name="Poehlein A."/>
            <person name="Protasov E."/>
            <person name="Platt K."/>
            <person name="Reeh H."/>
            <person name="Daniel R."/>
            <person name="Brune A."/>
        </authorList>
    </citation>
    <scope>NUCLEOTIDE SEQUENCE [LARGE SCALE GENOMIC DNA]</scope>
    <source>
        <strain evidence="2 3">Ac7</strain>
    </source>
</reference>
<dbReference type="AlphaFoldDB" id="A0AA96ZUZ0"/>
<dbReference type="Proteomes" id="UP001303587">
    <property type="component" value="Chromosome"/>
</dbReference>
<gene>
    <name evidence="2" type="ORF">MsAc7_17220</name>
</gene>
<feature type="domain" description="SHOCT" evidence="1">
    <location>
        <begin position="205"/>
        <end position="232"/>
    </location>
</feature>
<accession>A0AA96ZUZ0</accession>
<dbReference type="InterPro" id="IPR018649">
    <property type="entry name" value="SHOCT"/>
</dbReference>
<protein>
    <recommendedName>
        <fullName evidence="1">SHOCT domain-containing protein</fullName>
    </recommendedName>
</protein>
<sequence length="234" mass="25643">MAGTCDVCGNKLGLFNTFSISGGYACKDCANVCISYATTDAETLKKYKEEFDSRISRFKKTNQLISLIGDSVTIDDTNRFFYFDPSKVPSKNTFIYSFDEVYSYEIKETDGTTVTKTKGGITRAAVGGLVFGGAGAVVGAATAKTETTKKNVETYMIISFNTYSGKKQKMFKNQAILVHVRSFLDKCIDESTPKVIPSAGTSTADEILKFKNLMDAGVITPEEFEAKKKQLLNL</sequence>
<keyword evidence="3" id="KW-1185">Reference proteome</keyword>
<dbReference type="RefSeq" id="WP_338102480.1">
    <property type="nucleotide sequence ID" value="NZ_CP131060.1"/>
</dbReference>
<evidence type="ECO:0000313" key="3">
    <source>
        <dbReference type="Proteomes" id="UP001303587"/>
    </source>
</evidence>